<feature type="signal peptide" evidence="1">
    <location>
        <begin position="1"/>
        <end position="17"/>
    </location>
</feature>
<dbReference type="EMBL" id="CDMC01000002">
    <property type="protein sequence ID" value="CEN59799.1"/>
    <property type="molecule type" value="Genomic_DNA"/>
</dbReference>
<evidence type="ECO:0000256" key="1">
    <source>
        <dbReference type="SAM" id="SignalP"/>
    </source>
</evidence>
<gene>
    <name evidence="2" type="ORF">ASPCAL02243</name>
</gene>
<accession>A0A0U5GRX4</accession>
<name>A0A0U5GRX4_ASPCI</name>
<keyword evidence="1" id="KW-0732">Signal</keyword>
<organism evidence="2 3">
    <name type="scientific">Aspergillus calidoustus</name>
    <dbReference type="NCBI Taxonomy" id="454130"/>
    <lineage>
        <taxon>Eukaryota</taxon>
        <taxon>Fungi</taxon>
        <taxon>Dikarya</taxon>
        <taxon>Ascomycota</taxon>
        <taxon>Pezizomycotina</taxon>
        <taxon>Eurotiomycetes</taxon>
        <taxon>Eurotiomycetidae</taxon>
        <taxon>Eurotiales</taxon>
        <taxon>Aspergillaceae</taxon>
        <taxon>Aspergillus</taxon>
        <taxon>Aspergillus subgen. Nidulantes</taxon>
    </lineage>
</organism>
<protein>
    <submittedName>
        <fullName evidence="2">Uncharacterized protein</fullName>
    </submittedName>
</protein>
<dbReference type="AlphaFoldDB" id="A0A0U5GRX4"/>
<evidence type="ECO:0000313" key="2">
    <source>
        <dbReference type="EMBL" id="CEN59799.1"/>
    </source>
</evidence>
<sequence>MALFFCIIFACSSVSHAWDAMSPGHYWDLVILLYFVALGIKYDDKDANTAFNYFWPRRIRLCRKYSPTTMSHVLTESMNATWNIRGFSNGRTLIPPFPSLPFPHSPVPTIGPASVAVQRAQAATAGDTYYPREGGVGEDCLRGV</sequence>
<proteinExistence type="predicted"/>
<evidence type="ECO:0000313" key="3">
    <source>
        <dbReference type="Proteomes" id="UP000054771"/>
    </source>
</evidence>
<dbReference type="OrthoDB" id="444631at2759"/>
<keyword evidence="3" id="KW-1185">Reference proteome</keyword>
<dbReference type="Proteomes" id="UP000054771">
    <property type="component" value="Unassembled WGS sequence"/>
</dbReference>
<reference evidence="3" key="1">
    <citation type="journal article" date="2016" name="Genome Announc.">
        <title>Draft genome sequences of fungus Aspergillus calidoustus.</title>
        <authorList>
            <person name="Horn F."/>
            <person name="Linde J."/>
            <person name="Mattern D.J."/>
            <person name="Walther G."/>
            <person name="Guthke R."/>
            <person name="Scherlach K."/>
            <person name="Martin K."/>
            <person name="Brakhage A.A."/>
            <person name="Petzke L."/>
            <person name="Valiante V."/>
        </authorList>
    </citation>
    <scope>NUCLEOTIDE SEQUENCE [LARGE SCALE GENOMIC DNA]</scope>
    <source>
        <strain evidence="3">SF006504</strain>
    </source>
</reference>
<feature type="chain" id="PRO_5006858152" evidence="1">
    <location>
        <begin position="18"/>
        <end position="144"/>
    </location>
</feature>